<dbReference type="EMBL" id="JAMQBH010000011">
    <property type="protein sequence ID" value="MCM2515789.1"/>
    <property type="molecule type" value="Genomic_DNA"/>
</dbReference>
<evidence type="ECO:0000313" key="2">
    <source>
        <dbReference type="Proteomes" id="UP001523263"/>
    </source>
</evidence>
<dbReference type="InterPro" id="IPR037883">
    <property type="entry name" value="Knr4/Smi1-like_sf"/>
</dbReference>
<protein>
    <submittedName>
        <fullName evidence="1">SMI1/KNR4 family protein</fullName>
    </submittedName>
</protein>
<comment type="caution">
    <text evidence="1">The sequence shown here is derived from an EMBL/GenBank/DDBJ whole genome shotgun (WGS) entry which is preliminary data.</text>
</comment>
<reference evidence="1 2" key="1">
    <citation type="submission" date="2022-06" db="EMBL/GenBank/DDBJ databases">
        <title>Whole genome sequence of Streptomyces griseoincarnatus RB7AG.</title>
        <authorList>
            <person name="Ray L."/>
            <person name="Behera S."/>
            <person name="Panda A.N."/>
        </authorList>
    </citation>
    <scope>NUCLEOTIDE SEQUENCE [LARGE SCALE GENOMIC DNA]</scope>
    <source>
        <strain evidence="1 2">RB7AG</strain>
    </source>
</reference>
<dbReference type="Proteomes" id="UP001523263">
    <property type="component" value="Unassembled WGS sequence"/>
</dbReference>
<gene>
    <name evidence="1" type="ORF">NC658_21410</name>
</gene>
<dbReference type="RefSeq" id="WP_251099157.1">
    <property type="nucleotide sequence ID" value="NZ_JAMQBH010000011.1"/>
</dbReference>
<name>A0ABT0VWQ7_STRGI</name>
<proteinExistence type="predicted"/>
<keyword evidence="2" id="KW-1185">Reference proteome</keyword>
<sequence length="189" mass="21228">MTDAFIETQTPKRRITDPAEARTALERAIPNLVDFRRSAPAVLDWALVEESLGTTLPSDYKHLAEWYPTFAIGDYILVSLPEPGEEHFVHRGFQSMLDVLVDAWLEPDLGLLAYPAPGGLLPWSESDESDKFMWSTAGDNPQEWVVTVAGRGGAWWHYEGGAVQFLAELCDNNLEHWGLRIFEPEVTPC</sequence>
<dbReference type="SUPFAM" id="SSF160631">
    <property type="entry name" value="SMI1/KNR4-like"/>
    <property type="match status" value="1"/>
</dbReference>
<organism evidence="1 2">
    <name type="scientific">Streptomyces griseoincarnatus</name>
    <dbReference type="NCBI Taxonomy" id="29305"/>
    <lineage>
        <taxon>Bacteria</taxon>
        <taxon>Bacillati</taxon>
        <taxon>Actinomycetota</taxon>
        <taxon>Actinomycetes</taxon>
        <taxon>Kitasatosporales</taxon>
        <taxon>Streptomycetaceae</taxon>
        <taxon>Streptomyces</taxon>
        <taxon>Streptomyces griseoincarnatus group</taxon>
    </lineage>
</organism>
<evidence type="ECO:0000313" key="1">
    <source>
        <dbReference type="EMBL" id="MCM2515789.1"/>
    </source>
</evidence>
<accession>A0ABT0VWQ7</accession>